<keyword evidence="2" id="KW-1185">Reference proteome</keyword>
<protein>
    <submittedName>
        <fullName evidence="1">Asp23/Gls24 family envelope stress response protein</fullName>
    </submittedName>
</protein>
<reference evidence="1 2" key="1">
    <citation type="submission" date="2020-06" db="EMBL/GenBank/DDBJ databases">
        <title>Genome mining for natural products.</title>
        <authorList>
            <person name="Zhang B."/>
            <person name="Shi J."/>
            <person name="Ge H."/>
        </authorList>
    </citation>
    <scope>NUCLEOTIDE SEQUENCE [LARGE SCALE GENOMIC DNA]</scope>
    <source>
        <strain evidence="1 2">NA00687</strain>
    </source>
</reference>
<sequence>MVRSGERGSTRIADRVIAKIASQAAREALGDAREVRGAGGKPPQAAVAVRDRPARDGLHGEARVRVAVELGYPSDIGAQCGAVRRQVSGRVRALAGVDVRDVAVTVERLHAPERTGVGRGRTR</sequence>
<evidence type="ECO:0000313" key="1">
    <source>
        <dbReference type="EMBL" id="QKW49244.1"/>
    </source>
</evidence>
<dbReference type="Proteomes" id="UP000509303">
    <property type="component" value="Chromosome"/>
</dbReference>
<gene>
    <name evidence="1" type="ORF">HUT08_06470</name>
</gene>
<dbReference type="RefSeq" id="WP_176160977.1">
    <property type="nucleotide sequence ID" value="NZ_CP054929.1"/>
</dbReference>
<dbReference type="EMBL" id="CP054929">
    <property type="protein sequence ID" value="QKW49244.1"/>
    <property type="molecule type" value="Genomic_DNA"/>
</dbReference>
<name>A0A7H8N412_9ACTN</name>
<dbReference type="AlphaFoldDB" id="A0A7H8N412"/>
<proteinExistence type="predicted"/>
<evidence type="ECO:0000313" key="2">
    <source>
        <dbReference type="Proteomes" id="UP000509303"/>
    </source>
</evidence>
<accession>A0A7H8N412</accession>
<organism evidence="1 2">
    <name type="scientific">Streptomyces buecherae</name>
    <dbReference type="NCBI Taxonomy" id="2763006"/>
    <lineage>
        <taxon>Bacteria</taxon>
        <taxon>Bacillati</taxon>
        <taxon>Actinomycetota</taxon>
        <taxon>Actinomycetes</taxon>
        <taxon>Kitasatosporales</taxon>
        <taxon>Streptomycetaceae</taxon>
        <taxon>Streptomyces</taxon>
    </lineage>
</organism>